<proteinExistence type="inferred from homology"/>
<dbReference type="PANTHER" id="PTHR42760">
    <property type="entry name" value="SHORT-CHAIN DEHYDROGENASES/REDUCTASES FAMILY MEMBER"/>
    <property type="match status" value="1"/>
</dbReference>
<keyword evidence="5" id="KW-0614">Plasmid</keyword>
<keyword evidence="2" id="KW-0560">Oxidoreductase</keyword>
<dbReference type="Pfam" id="PF00106">
    <property type="entry name" value="adh_short"/>
    <property type="match status" value="1"/>
</dbReference>
<dbReference type="GO" id="GO:0016616">
    <property type="term" value="F:oxidoreductase activity, acting on the CH-OH group of donors, NAD or NADP as acceptor"/>
    <property type="evidence" value="ECO:0007669"/>
    <property type="project" value="TreeGrafter"/>
</dbReference>
<dbReference type="Proteomes" id="UP001062223">
    <property type="component" value="Plasmid unnamed"/>
</dbReference>
<reference evidence="5" key="1">
    <citation type="submission" date="2022-09" db="EMBL/GenBank/DDBJ databases">
        <title>Taxonomy of Curtobacterium flaccumfaciens.</title>
        <authorList>
            <person name="Osdaghi E."/>
            <person name="Taghavi S.M."/>
            <person name="Hamidizade M."/>
            <person name="Abachi H."/>
            <person name="Fazliarab A."/>
            <person name="Baeyen S."/>
            <person name="Portier P."/>
            <person name="Van Vaerenbergh J."/>
            <person name="Jacques M.-A."/>
        </authorList>
    </citation>
    <scope>NUCLEOTIDE SEQUENCE</scope>
    <source>
        <strain evidence="5">AGQB46</strain>
        <plasmid evidence="5">unnamed</plasmid>
    </source>
</reference>
<evidence type="ECO:0000256" key="3">
    <source>
        <dbReference type="RuleBase" id="RU000363"/>
    </source>
</evidence>
<dbReference type="GO" id="GO:0048038">
    <property type="term" value="F:quinone binding"/>
    <property type="evidence" value="ECO:0007669"/>
    <property type="project" value="TreeGrafter"/>
</dbReference>
<dbReference type="PROSITE" id="PS00061">
    <property type="entry name" value="ADH_SHORT"/>
    <property type="match status" value="1"/>
</dbReference>
<protein>
    <submittedName>
        <fullName evidence="5">SDR family oxidoreductase</fullName>
    </submittedName>
</protein>
<dbReference type="KEGG" id="cpoi:OE229_17680"/>
<evidence type="ECO:0000256" key="1">
    <source>
        <dbReference type="ARBA" id="ARBA00006484"/>
    </source>
</evidence>
<evidence type="ECO:0000256" key="2">
    <source>
        <dbReference type="ARBA" id="ARBA00023002"/>
    </source>
</evidence>
<feature type="domain" description="Ketoreductase" evidence="4">
    <location>
        <begin position="10"/>
        <end position="183"/>
    </location>
</feature>
<organism evidence="5 6">
    <name type="scientific">Curtobacterium poinsettiae</name>
    <dbReference type="NCBI Taxonomy" id="159612"/>
    <lineage>
        <taxon>Bacteria</taxon>
        <taxon>Bacillati</taxon>
        <taxon>Actinomycetota</taxon>
        <taxon>Actinomycetes</taxon>
        <taxon>Micrococcales</taxon>
        <taxon>Microbacteriaceae</taxon>
        <taxon>Curtobacterium</taxon>
    </lineage>
</organism>
<dbReference type="EMBL" id="CP106880">
    <property type="protein sequence ID" value="UYC82765.1"/>
    <property type="molecule type" value="Genomic_DNA"/>
</dbReference>
<dbReference type="GO" id="GO:0006633">
    <property type="term" value="P:fatty acid biosynthetic process"/>
    <property type="evidence" value="ECO:0007669"/>
    <property type="project" value="TreeGrafter"/>
</dbReference>
<dbReference type="InterPro" id="IPR020904">
    <property type="entry name" value="Sc_DH/Rdtase_CS"/>
</dbReference>
<dbReference type="GeneID" id="99625345"/>
<accession>A0A9Q9PCI9</accession>
<comment type="similarity">
    <text evidence="1 3">Belongs to the short-chain dehydrogenases/reductases (SDR) family.</text>
</comment>
<dbReference type="InterPro" id="IPR057326">
    <property type="entry name" value="KR_dom"/>
</dbReference>
<dbReference type="InterPro" id="IPR002347">
    <property type="entry name" value="SDR_fam"/>
</dbReference>
<geneLocation type="plasmid" evidence="5 6">
    <name>unnamed</name>
</geneLocation>
<dbReference type="FunFam" id="3.40.50.720:FF:000173">
    <property type="entry name" value="3-oxoacyl-[acyl-carrier protein] reductase"/>
    <property type="match status" value="1"/>
</dbReference>
<dbReference type="Gene3D" id="3.40.50.720">
    <property type="entry name" value="NAD(P)-binding Rossmann-like Domain"/>
    <property type="match status" value="1"/>
</dbReference>
<sequence length="236" mass="25002">MTQTDQSIRRTAVVIGASRGIGAATARRLLAEGYKVAGTHRAGGQIPDGVVPVELDIRDETSIKDGMRTALDELGRLDVLVIASGITRDTLLMRMSEGDLVEVLRVNTIGPILASKAALRPMLKQRSGSIVLLSSMSVKYGVPGQTNYTASKGAIEAFARSLAREHAQQGIRVNVVAPGATDTDMMSNMPEAEREAMVEEIPLKRLGHVDEIAAAIVHTAENTYMSGAVVQVGGGL</sequence>
<dbReference type="SUPFAM" id="SSF51735">
    <property type="entry name" value="NAD(P)-binding Rossmann-fold domains"/>
    <property type="match status" value="1"/>
</dbReference>
<dbReference type="AlphaFoldDB" id="A0A9Q9PCI9"/>
<name>A0A9Q9PCI9_9MICO</name>
<evidence type="ECO:0000259" key="4">
    <source>
        <dbReference type="SMART" id="SM00822"/>
    </source>
</evidence>
<dbReference type="PRINTS" id="PR00080">
    <property type="entry name" value="SDRFAMILY"/>
</dbReference>
<dbReference type="RefSeq" id="WP_214585366.1">
    <property type="nucleotide sequence ID" value="NZ_CP104936.1"/>
</dbReference>
<gene>
    <name evidence="5" type="ORF">OE229_17680</name>
</gene>
<dbReference type="PRINTS" id="PR00081">
    <property type="entry name" value="GDHRDH"/>
</dbReference>
<evidence type="ECO:0000313" key="6">
    <source>
        <dbReference type="Proteomes" id="UP001062223"/>
    </source>
</evidence>
<dbReference type="InterPro" id="IPR036291">
    <property type="entry name" value="NAD(P)-bd_dom_sf"/>
</dbReference>
<evidence type="ECO:0000313" key="5">
    <source>
        <dbReference type="EMBL" id="UYC82765.1"/>
    </source>
</evidence>
<dbReference type="SMART" id="SM00822">
    <property type="entry name" value="PKS_KR"/>
    <property type="match status" value="1"/>
</dbReference>
<dbReference type="PANTHER" id="PTHR42760:SF133">
    <property type="entry name" value="3-OXOACYL-[ACYL-CARRIER-PROTEIN] REDUCTASE"/>
    <property type="match status" value="1"/>
</dbReference>